<dbReference type="AlphaFoldDB" id="A0A8H7DI44"/>
<evidence type="ECO:0000256" key="1">
    <source>
        <dbReference type="SAM" id="MobiDB-lite"/>
    </source>
</evidence>
<feature type="region of interest" description="Disordered" evidence="1">
    <location>
        <begin position="100"/>
        <end position="150"/>
    </location>
</feature>
<accession>A0A8H7DI44</accession>
<name>A0A8H7DI44_9AGAR</name>
<evidence type="ECO:0000313" key="2">
    <source>
        <dbReference type="EMBL" id="KAF7373108.1"/>
    </source>
</evidence>
<comment type="caution">
    <text evidence="2">The sequence shown here is derived from an EMBL/GenBank/DDBJ whole genome shotgun (WGS) entry which is preliminary data.</text>
</comment>
<keyword evidence="3" id="KW-1185">Reference proteome</keyword>
<dbReference type="Proteomes" id="UP000623467">
    <property type="component" value="Unassembled WGS sequence"/>
</dbReference>
<evidence type="ECO:0000313" key="3">
    <source>
        <dbReference type="Proteomes" id="UP000623467"/>
    </source>
</evidence>
<protein>
    <submittedName>
        <fullName evidence="2">Uncharacterized protein</fullName>
    </submittedName>
</protein>
<sequence length="266" mass="28333">MVATVASRVAIGEYWERVVLSPRATRAASGVKIRFVSSHPVLRVPAEDVPAISSPLALIYPLPPSSFPALIPPTTLITLTLTTPPRRCLFSFSLDLPRTPLSSQRQPRSTIGVLDALPLPPHEDAPPSSPCSSEGPQMKDPHEMREADPACRCTASKSASLSPSSAQDRPSRSVRLVTCLVGVSAHLPLPPSASASATMASTSTSGDSSNCAATPRTSYVIPFFAVQQNPPSLLPFSDSFCAARRSLEAFFCFFCAGIDVDFARMH</sequence>
<organism evidence="2 3">
    <name type="scientific">Mycena sanguinolenta</name>
    <dbReference type="NCBI Taxonomy" id="230812"/>
    <lineage>
        <taxon>Eukaryota</taxon>
        <taxon>Fungi</taxon>
        <taxon>Dikarya</taxon>
        <taxon>Basidiomycota</taxon>
        <taxon>Agaricomycotina</taxon>
        <taxon>Agaricomycetes</taxon>
        <taxon>Agaricomycetidae</taxon>
        <taxon>Agaricales</taxon>
        <taxon>Marasmiineae</taxon>
        <taxon>Mycenaceae</taxon>
        <taxon>Mycena</taxon>
    </lineage>
</organism>
<proteinExistence type="predicted"/>
<dbReference type="EMBL" id="JACAZH010000003">
    <property type="protein sequence ID" value="KAF7373108.1"/>
    <property type="molecule type" value="Genomic_DNA"/>
</dbReference>
<feature type="compositionally biased region" description="Polar residues" evidence="1">
    <location>
        <begin position="100"/>
        <end position="109"/>
    </location>
</feature>
<feature type="compositionally biased region" description="Basic and acidic residues" evidence="1">
    <location>
        <begin position="137"/>
        <end position="149"/>
    </location>
</feature>
<gene>
    <name evidence="2" type="ORF">MSAN_00518600</name>
</gene>
<reference evidence="2" key="1">
    <citation type="submission" date="2020-05" db="EMBL/GenBank/DDBJ databases">
        <title>Mycena genomes resolve the evolution of fungal bioluminescence.</title>
        <authorList>
            <person name="Tsai I.J."/>
        </authorList>
    </citation>
    <scope>NUCLEOTIDE SEQUENCE</scope>
    <source>
        <strain evidence="2">160909Yilan</strain>
    </source>
</reference>